<dbReference type="AlphaFoldDB" id="A0A368FIS3"/>
<feature type="compositionally biased region" description="Polar residues" evidence="1">
    <location>
        <begin position="53"/>
        <end position="76"/>
    </location>
</feature>
<evidence type="ECO:0000313" key="2">
    <source>
        <dbReference type="EMBL" id="RCN32066.1"/>
    </source>
</evidence>
<comment type="caution">
    <text evidence="2">The sequence shown here is derived from an EMBL/GenBank/DDBJ whole genome shotgun (WGS) entry which is preliminary data.</text>
</comment>
<accession>A0A368FIS3</accession>
<keyword evidence="3" id="KW-1185">Reference proteome</keyword>
<sequence>MSGHFADQDDTMSTCSKDLTQDTSNSAELIPAPLPPRQTVSYASVMKNCATSPHAHSQMSSHHFASTPLSVQTDDPSSPPKEDAMQTLHFNYQQEEFLAANLMDFHCLTRECFGRLDLRRRCSPILPSVTSSSACAECLYSVFLASSSDDEFTAFPDWQLFSGTSFLLGESIIPKNRCRKMNSCSHSETRSIPILKINLLFHS</sequence>
<feature type="region of interest" description="Disordered" evidence="1">
    <location>
        <begin position="53"/>
        <end position="82"/>
    </location>
</feature>
<protein>
    <submittedName>
        <fullName evidence="2">Uncharacterized protein</fullName>
    </submittedName>
</protein>
<dbReference type="OrthoDB" id="10012848at2759"/>
<dbReference type="EMBL" id="JOJR01001163">
    <property type="protein sequence ID" value="RCN32066.1"/>
    <property type="molecule type" value="Genomic_DNA"/>
</dbReference>
<organism evidence="2 3">
    <name type="scientific">Ancylostoma caninum</name>
    <name type="common">Dog hookworm</name>
    <dbReference type="NCBI Taxonomy" id="29170"/>
    <lineage>
        <taxon>Eukaryota</taxon>
        <taxon>Metazoa</taxon>
        <taxon>Ecdysozoa</taxon>
        <taxon>Nematoda</taxon>
        <taxon>Chromadorea</taxon>
        <taxon>Rhabditida</taxon>
        <taxon>Rhabditina</taxon>
        <taxon>Rhabditomorpha</taxon>
        <taxon>Strongyloidea</taxon>
        <taxon>Ancylostomatidae</taxon>
        <taxon>Ancylostomatinae</taxon>
        <taxon>Ancylostoma</taxon>
    </lineage>
</organism>
<gene>
    <name evidence="2" type="ORF">ANCCAN_22142</name>
</gene>
<reference evidence="2 3" key="1">
    <citation type="submission" date="2014-10" db="EMBL/GenBank/DDBJ databases">
        <title>Draft genome of the hookworm Ancylostoma caninum.</title>
        <authorList>
            <person name="Mitreva M."/>
        </authorList>
    </citation>
    <scope>NUCLEOTIDE SEQUENCE [LARGE SCALE GENOMIC DNA]</scope>
    <source>
        <strain evidence="2 3">Baltimore</strain>
    </source>
</reference>
<name>A0A368FIS3_ANCCA</name>
<proteinExistence type="predicted"/>
<feature type="region of interest" description="Disordered" evidence="1">
    <location>
        <begin position="1"/>
        <end position="35"/>
    </location>
</feature>
<dbReference type="Proteomes" id="UP000252519">
    <property type="component" value="Unassembled WGS sequence"/>
</dbReference>
<evidence type="ECO:0000313" key="3">
    <source>
        <dbReference type="Proteomes" id="UP000252519"/>
    </source>
</evidence>
<feature type="compositionally biased region" description="Polar residues" evidence="1">
    <location>
        <begin position="11"/>
        <end position="27"/>
    </location>
</feature>
<evidence type="ECO:0000256" key="1">
    <source>
        <dbReference type="SAM" id="MobiDB-lite"/>
    </source>
</evidence>